<comment type="caution">
    <text evidence="2">The sequence shown here is derived from an EMBL/GenBank/DDBJ whole genome shotgun (WGS) entry which is preliminary data.</text>
</comment>
<dbReference type="SUPFAM" id="SSF56219">
    <property type="entry name" value="DNase I-like"/>
    <property type="match status" value="1"/>
</dbReference>
<feature type="compositionally biased region" description="Basic and acidic residues" evidence="1">
    <location>
        <begin position="1133"/>
        <end position="1144"/>
    </location>
</feature>
<reference evidence="2" key="1">
    <citation type="submission" date="2022-10" db="EMBL/GenBank/DDBJ databases">
        <authorList>
            <person name="Chen Y."/>
            <person name="Dougan E. K."/>
            <person name="Chan C."/>
            <person name="Rhodes N."/>
            <person name="Thang M."/>
        </authorList>
    </citation>
    <scope>NUCLEOTIDE SEQUENCE</scope>
</reference>
<reference evidence="3" key="2">
    <citation type="submission" date="2024-04" db="EMBL/GenBank/DDBJ databases">
        <authorList>
            <person name="Chen Y."/>
            <person name="Shah S."/>
            <person name="Dougan E. K."/>
            <person name="Thang M."/>
            <person name="Chan C."/>
        </authorList>
    </citation>
    <scope>NUCLEOTIDE SEQUENCE [LARGE SCALE GENOMIC DNA]</scope>
</reference>
<feature type="region of interest" description="Disordered" evidence="1">
    <location>
        <begin position="1133"/>
        <end position="1174"/>
    </location>
</feature>
<sequence length="1310" mass="147558">MKYNVVALQETRLRKLHRAHDARYVLVKSAASTSGCYGILLGFSKSHPHGWLPGTTSEHGKPVYFSDSHLSIIAAEPRYLIVRVCTPVLRGIFIAAHAPHTGHTDDEVKEWWQRLGSLIPAKYDDWPRVLLCDANARIGSIPHECVGDFQAEVENSKSEAFRTFVSEQGLWLPSTFEAFQIGDGGTWLHPSGKWNRNDFIGLPVHWRLTSCKAFVEDAIDVSTLKEDHRPVAVTIEGRGRSTSRTPRIRTEKFTDAHVAAISSAAFHWIERPDLQTDVHTHAWHLERQLLDTLRPEITTPRTFCRIAHHRGFSTGVLFVDLSNAFHRLVRELVCGTQSPADTDAVVAAIEEGHGRNSGLCAWLALPGLLERLGASPLLVQLLREVHTNTWHMIAHLPGITKTRRGTRPGSPLADIIFHVLMLDIIVELNEWILGQADFDSIVWSDDLAIPWCTNHAEELVPALGTLLSTVHKIFHRRGFDLNMDKGKIGVVLTFQGKNARQQRRQYLLCNPSGFSCKLPSGVHQWLHATATYRHLGTQFASKLDFAEEMKHRIGQASAAFSAMRQSQLIAMRKALAHFLRCILLAGHGQTDKRPSDYQVLVLTEHLDPRIRLAQDRLLFAHKLFQFGPAFAQHVLQIEFQEMQTSWLSGLFADLKWLHSVLPDSVPECWTSNLTDAIEYWQKGAPGWKAIIRRAIKKHLMQESMMQEGLTQVTLKWFEEFCNCSFDCSAVGPLEDRWFDYLITWPDEYDDWYGDGLLVWGRDVLPDVTATFMDGEAEQFADEAFYTVTSDMPRAQMRDRLAFLQQCIDRGNEELTQDVPHRSRYVERQLTQARKPAESGDQITTLFQQQTAWHDEVRAIKWEFMPPDVKVPLMDGILQRPTFLIVHLFSGRRREQNVHWHLAQMADARGMDIAVISMDTAVSAHFGNLESHSDSWCRLVQLYEKGYVAATICSAPCETFSAARHVAPPADLPEAEKHRWPRPLRSFAQLFGLSDLRPKELRQCKQGSAFMLQATMVCIWHVVFGGLFLSEHPAPPGDDSKDEFGKFRTAVCKEYPPHFSAGMARAIIDQLCTEVRNGSRRSCEFDFEAEISTASGSSTSGDDITTIPGPVDEELAALEKEVDGEFTKMMAVEEKGHPSERKPCEKATPPHPSLAGISKSSPVSSPEPKSDVTGNLASGMDDLLPSELYDPEVESKVADRFSKMSDDEFSKLLKTAEFHPDFATYVRGVKVELGSDDDVEWMFGRDGHMRICLASMFGASVGNIFGRGSGWGKQKHQPSQQASRCTHKSPRQQSTQPFQPHPPQWLNPILP</sequence>
<organism evidence="2">
    <name type="scientific">Cladocopium goreaui</name>
    <dbReference type="NCBI Taxonomy" id="2562237"/>
    <lineage>
        <taxon>Eukaryota</taxon>
        <taxon>Sar</taxon>
        <taxon>Alveolata</taxon>
        <taxon>Dinophyceae</taxon>
        <taxon>Suessiales</taxon>
        <taxon>Symbiodiniaceae</taxon>
        <taxon>Cladocopium</taxon>
    </lineage>
</organism>
<feature type="region of interest" description="Disordered" evidence="1">
    <location>
        <begin position="1268"/>
        <end position="1310"/>
    </location>
</feature>
<dbReference type="InterPro" id="IPR036691">
    <property type="entry name" value="Endo/exonu/phosph_ase_sf"/>
</dbReference>
<protein>
    <submittedName>
        <fullName evidence="4">RNase H type-1 domain-containing protein</fullName>
    </submittedName>
</protein>
<dbReference type="Proteomes" id="UP001152797">
    <property type="component" value="Unassembled WGS sequence"/>
</dbReference>
<feature type="compositionally biased region" description="Low complexity" evidence="1">
    <location>
        <begin position="1157"/>
        <end position="1166"/>
    </location>
</feature>
<evidence type="ECO:0000313" key="5">
    <source>
        <dbReference type="Proteomes" id="UP001152797"/>
    </source>
</evidence>
<evidence type="ECO:0000313" key="2">
    <source>
        <dbReference type="EMBL" id="CAI3981991.1"/>
    </source>
</evidence>
<accession>A0A9P1BYW2</accession>
<evidence type="ECO:0000313" key="3">
    <source>
        <dbReference type="EMBL" id="CAL1135366.1"/>
    </source>
</evidence>
<dbReference type="EMBL" id="CAMXCT020000674">
    <property type="protein sequence ID" value="CAL1135366.1"/>
    <property type="molecule type" value="Genomic_DNA"/>
</dbReference>
<keyword evidence="5" id="KW-1185">Reference proteome</keyword>
<dbReference type="EMBL" id="CAMXCT030000674">
    <property type="protein sequence ID" value="CAL4769303.1"/>
    <property type="molecule type" value="Genomic_DNA"/>
</dbReference>
<dbReference type="OrthoDB" id="10681665at2759"/>
<dbReference type="EMBL" id="CAMXCT010000674">
    <property type="protein sequence ID" value="CAI3981991.1"/>
    <property type="molecule type" value="Genomic_DNA"/>
</dbReference>
<evidence type="ECO:0000256" key="1">
    <source>
        <dbReference type="SAM" id="MobiDB-lite"/>
    </source>
</evidence>
<proteinExistence type="predicted"/>
<evidence type="ECO:0000313" key="4">
    <source>
        <dbReference type="EMBL" id="CAL4769303.1"/>
    </source>
</evidence>
<feature type="compositionally biased region" description="Pro residues" evidence="1">
    <location>
        <begin position="1298"/>
        <end position="1310"/>
    </location>
</feature>
<dbReference type="Gene3D" id="3.60.10.10">
    <property type="entry name" value="Endonuclease/exonuclease/phosphatase"/>
    <property type="match status" value="1"/>
</dbReference>
<gene>
    <name evidence="2" type="ORF">C1SCF055_LOCUS9732</name>
</gene>
<name>A0A9P1BYW2_9DINO</name>